<dbReference type="EMBL" id="MSZX01000003">
    <property type="protein sequence ID" value="OPA79390.1"/>
    <property type="molecule type" value="Genomic_DNA"/>
</dbReference>
<evidence type="ECO:0000256" key="2">
    <source>
        <dbReference type="ARBA" id="ARBA00023163"/>
    </source>
</evidence>
<dbReference type="InterPro" id="IPR036388">
    <property type="entry name" value="WH-like_DNA-bd_sf"/>
</dbReference>
<dbReference type="PIRSF" id="PIRSF016838">
    <property type="entry name" value="PafC"/>
    <property type="match status" value="1"/>
</dbReference>
<name>A0A1T2XHP6_9BACL</name>
<dbReference type="InterPro" id="IPR057727">
    <property type="entry name" value="WCX_dom"/>
</dbReference>
<dbReference type="SUPFAM" id="SSF46785">
    <property type="entry name" value="Winged helix' DNA-binding domain"/>
    <property type="match status" value="1"/>
</dbReference>
<dbReference type="Gene3D" id="1.10.10.10">
    <property type="entry name" value="Winged helix-like DNA-binding domain superfamily/Winged helix DNA-binding domain"/>
    <property type="match status" value="1"/>
</dbReference>
<dbReference type="AlphaFoldDB" id="A0A1T2XHP6"/>
<evidence type="ECO:0000256" key="1">
    <source>
        <dbReference type="ARBA" id="ARBA00023015"/>
    </source>
</evidence>
<keyword evidence="5" id="KW-1185">Reference proteome</keyword>
<dbReference type="STRING" id="1324314.BVG16_09925"/>
<keyword evidence="1" id="KW-0805">Transcription regulation</keyword>
<feature type="domain" description="HTH deoR-type" evidence="3">
    <location>
        <begin position="3"/>
        <end position="63"/>
    </location>
</feature>
<evidence type="ECO:0000313" key="4">
    <source>
        <dbReference type="EMBL" id="OPA79390.1"/>
    </source>
</evidence>
<dbReference type="PANTHER" id="PTHR34580:SF1">
    <property type="entry name" value="PROTEIN PAFC"/>
    <property type="match status" value="1"/>
</dbReference>
<dbReference type="InterPro" id="IPR036390">
    <property type="entry name" value="WH_DNA-bd_sf"/>
</dbReference>
<dbReference type="Pfam" id="PF25583">
    <property type="entry name" value="WCX"/>
    <property type="match status" value="1"/>
</dbReference>
<dbReference type="InterPro" id="IPR026881">
    <property type="entry name" value="WYL_dom"/>
</dbReference>
<dbReference type="PANTHER" id="PTHR34580">
    <property type="match status" value="1"/>
</dbReference>
<dbReference type="InterPro" id="IPR001034">
    <property type="entry name" value="DeoR_HTH"/>
</dbReference>
<dbReference type="InterPro" id="IPR051534">
    <property type="entry name" value="CBASS_pafABC_assoc_protein"/>
</dbReference>
<dbReference type="PROSITE" id="PS52050">
    <property type="entry name" value="WYL"/>
    <property type="match status" value="1"/>
</dbReference>
<dbReference type="Proteomes" id="UP000190188">
    <property type="component" value="Unassembled WGS sequence"/>
</dbReference>
<comment type="caution">
    <text evidence="4">The sequence shown here is derived from an EMBL/GenBank/DDBJ whole genome shotgun (WGS) entry which is preliminary data.</text>
</comment>
<sequence>MNRTDRRMAIVQQLQQQGMMRAEDIAALFATSVRTIYRDALALSKAGIPIYGSPGRGYSLAAEEFLAPVSFTGEEAMALLLGSDWIEEQLDHGYRAAAQKLRSKVEAVLPLNMKRKVNRQRAGLRLAALSHAQEERETDTLSVLRSAIVTETAIQFRYDRLTPYDDGSSESVRSVDPYGLVFASGAWSVIGHCHLRQDIRQFRVERISDLEREARTFQRPADFQLRRYKSARGRSVLIQVLFQQAAAKKVKDNPGPDVTGMTETDEGLLVTLHVRQVEDAIPWLLGWGTQAEVLEPQSLRAELAQVAKALTKVYVKTEEMEEMERTE</sequence>
<proteinExistence type="predicted"/>
<dbReference type="InterPro" id="IPR013196">
    <property type="entry name" value="HTH_11"/>
</dbReference>
<organism evidence="4 5">
    <name type="scientific">Paenibacillus selenitireducens</name>
    <dbReference type="NCBI Taxonomy" id="1324314"/>
    <lineage>
        <taxon>Bacteria</taxon>
        <taxon>Bacillati</taxon>
        <taxon>Bacillota</taxon>
        <taxon>Bacilli</taxon>
        <taxon>Bacillales</taxon>
        <taxon>Paenibacillaceae</taxon>
        <taxon>Paenibacillus</taxon>
    </lineage>
</organism>
<dbReference type="GO" id="GO:0003700">
    <property type="term" value="F:DNA-binding transcription factor activity"/>
    <property type="evidence" value="ECO:0007669"/>
    <property type="project" value="InterPro"/>
</dbReference>
<keyword evidence="2" id="KW-0804">Transcription</keyword>
<dbReference type="Pfam" id="PF08279">
    <property type="entry name" value="HTH_11"/>
    <property type="match status" value="1"/>
</dbReference>
<evidence type="ECO:0000259" key="3">
    <source>
        <dbReference type="PROSITE" id="PS51000"/>
    </source>
</evidence>
<dbReference type="Pfam" id="PF13280">
    <property type="entry name" value="WYL"/>
    <property type="match status" value="1"/>
</dbReference>
<dbReference type="PROSITE" id="PS51000">
    <property type="entry name" value="HTH_DEOR_2"/>
    <property type="match status" value="1"/>
</dbReference>
<protein>
    <recommendedName>
        <fullName evidence="3">HTH deoR-type domain-containing protein</fullName>
    </recommendedName>
</protein>
<reference evidence="4 5" key="1">
    <citation type="submission" date="2017-01" db="EMBL/GenBank/DDBJ databases">
        <title>Genome analysis of Paenibacillus selenitrireducens ES3-24.</title>
        <authorList>
            <person name="Xu D."/>
            <person name="Yao R."/>
            <person name="Zheng S."/>
        </authorList>
    </citation>
    <scope>NUCLEOTIDE SEQUENCE [LARGE SCALE GENOMIC DNA]</scope>
    <source>
        <strain evidence="4 5">ES3-24</strain>
    </source>
</reference>
<accession>A0A1T2XHP6</accession>
<gene>
    <name evidence="4" type="ORF">BVG16_09925</name>
</gene>
<dbReference type="RefSeq" id="WP_078498391.1">
    <property type="nucleotide sequence ID" value="NZ_MSZX01000003.1"/>
</dbReference>
<evidence type="ECO:0000313" key="5">
    <source>
        <dbReference type="Proteomes" id="UP000190188"/>
    </source>
</evidence>
<dbReference type="OrthoDB" id="9815009at2"/>
<dbReference type="InterPro" id="IPR028349">
    <property type="entry name" value="PafC-like"/>
</dbReference>